<dbReference type="eggNOG" id="ENOG50323NU">
    <property type="taxonomic scope" value="Bacteria"/>
</dbReference>
<name>V5ERW3_PHOLE</name>
<evidence type="ECO:0000313" key="1">
    <source>
        <dbReference type="EMBL" id="GAD32551.1"/>
    </source>
</evidence>
<evidence type="ECO:0000313" key="2">
    <source>
        <dbReference type="Proteomes" id="UP000030675"/>
    </source>
</evidence>
<sequence>MKANCPAQEFDVHLALTKNQIGLCSTSVMIPPRIDDHHARIRILNSPVATMSF</sequence>
<dbReference type="AlphaFoldDB" id="V5ERW3"/>
<dbReference type="EMBL" id="DF196823">
    <property type="protein sequence ID" value="GAD32551.1"/>
    <property type="molecule type" value="Genomic_DNA"/>
</dbReference>
<dbReference type="Proteomes" id="UP000030675">
    <property type="component" value="Unassembled WGS sequence"/>
</dbReference>
<protein>
    <submittedName>
        <fullName evidence="1">Uncharacterized protein</fullName>
    </submittedName>
</protein>
<gene>
    <name evidence="1" type="ORF">PLEI_4227</name>
</gene>
<organism evidence="1 2">
    <name type="scientific">Photobacterium leiognathi lrivu.4.1</name>
    <dbReference type="NCBI Taxonomy" id="1248232"/>
    <lineage>
        <taxon>Bacteria</taxon>
        <taxon>Pseudomonadati</taxon>
        <taxon>Pseudomonadota</taxon>
        <taxon>Gammaproteobacteria</taxon>
        <taxon>Vibrionales</taxon>
        <taxon>Vibrionaceae</taxon>
        <taxon>Photobacterium</taxon>
    </lineage>
</organism>
<proteinExistence type="predicted"/>
<reference evidence="2" key="1">
    <citation type="submission" date="2012-12" db="EMBL/GenBank/DDBJ databases">
        <title>Genome Sequence of Photobacterium leiognathi lrivu.4.1.</title>
        <authorList>
            <person name="Urbanczyk H."/>
            <person name="Ogura Y."/>
            <person name="Hayashi T."/>
            <person name="Dunlap P.V."/>
        </authorList>
    </citation>
    <scope>NUCLEOTIDE SEQUENCE [LARGE SCALE GENOMIC DNA]</scope>
    <source>
        <strain evidence="2">lrivu.4.1</strain>
    </source>
</reference>
<accession>V5ERW3</accession>
<dbReference type="HOGENOM" id="CLU_3064566_0_0_6"/>